<accession>A0A1I0PXU1</accession>
<sequence>MPKMKFTRTALEKLRPDPERDTLYWDTSTRGLGLRITKGGVYSYICQGRVRGTTKDRRVTIGNYGVKGGLTLEEAQIRADDYRKLFQDGVDPNELKKKHEVEMVTLGAVAKEYLAIGNLKPTTVKWINYYVTKVFADWADKPIASINRDMVKERHAELKRGGLHGKKPAPSTANAAMVVLRTLINFAIEDYTLPDGTQLITTNPVQVLNGRGKNKRWAPEGDRTDRYIPVDRLGAVWNMLQELRQKTTHSDTLSAVDLVIFSLLCGGRKNEGAGLTWDRVHFESDPARCYWHLKDRKQGKPINLPMPTQAIALLKERRRMTNGDFVFPSRGRTGHVTDPRATMKKVSEVAGLHLSLHDMRRTFSETSVKACRIERFRGDLLIGHKPDQRDVGANSYLDLTDLRWLYPEVQQVAGWIEEQGRIAAAKAASENVVDMQRA</sequence>
<feature type="domain" description="Core-binding (CB)" evidence="6">
    <location>
        <begin position="104"/>
        <end position="188"/>
    </location>
</feature>
<keyword evidence="3 5" id="KW-0238">DNA-binding</keyword>
<dbReference type="Gene3D" id="1.10.150.130">
    <property type="match status" value="1"/>
</dbReference>
<protein>
    <submittedName>
        <fullName evidence="7">Phage integrase family protein</fullName>
    </submittedName>
</protein>
<evidence type="ECO:0000256" key="5">
    <source>
        <dbReference type="PROSITE-ProRule" id="PRU01248"/>
    </source>
</evidence>
<dbReference type="PANTHER" id="PTHR30629">
    <property type="entry name" value="PROPHAGE INTEGRASE"/>
    <property type="match status" value="1"/>
</dbReference>
<gene>
    <name evidence="7" type="ORF">SAMN05444851_2021</name>
</gene>
<evidence type="ECO:0000256" key="4">
    <source>
        <dbReference type="ARBA" id="ARBA00023172"/>
    </source>
</evidence>
<evidence type="ECO:0000313" key="8">
    <source>
        <dbReference type="Proteomes" id="UP000199650"/>
    </source>
</evidence>
<comment type="similarity">
    <text evidence="1">Belongs to the 'phage' integrase family.</text>
</comment>
<dbReference type="InterPro" id="IPR013762">
    <property type="entry name" value="Integrase-like_cat_sf"/>
</dbReference>
<keyword evidence="4" id="KW-0233">DNA recombination</keyword>
<dbReference type="InterPro" id="IPR010998">
    <property type="entry name" value="Integrase_recombinase_N"/>
</dbReference>
<evidence type="ECO:0000256" key="1">
    <source>
        <dbReference type="ARBA" id="ARBA00008857"/>
    </source>
</evidence>
<dbReference type="InterPro" id="IPR025166">
    <property type="entry name" value="Integrase_DNA_bind_dom"/>
</dbReference>
<dbReference type="InterPro" id="IPR044068">
    <property type="entry name" value="CB"/>
</dbReference>
<dbReference type="SUPFAM" id="SSF56349">
    <property type="entry name" value="DNA breaking-rejoining enzymes"/>
    <property type="match status" value="1"/>
</dbReference>
<organism evidence="7 8">
    <name type="scientific">Aliiroseovarius sediminilitoris</name>
    <dbReference type="NCBI Taxonomy" id="1173584"/>
    <lineage>
        <taxon>Bacteria</taxon>
        <taxon>Pseudomonadati</taxon>
        <taxon>Pseudomonadota</taxon>
        <taxon>Alphaproteobacteria</taxon>
        <taxon>Rhodobacterales</taxon>
        <taxon>Paracoccaceae</taxon>
        <taxon>Aliiroseovarius</taxon>
    </lineage>
</organism>
<evidence type="ECO:0000313" key="7">
    <source>
        <dbReference type="EMBL" id="SEW19305.1"/>
    </source>
</evidence>
<keyword evidence="2" id="KW-0229">DNA integration</keyword>
<dbReference type="GO" id="GO:0003677">
    <property type="term" value="F:DNA binding"/>
    <property type="evidence" value="ECO:0007669"/>
    <property type="project" value="UniProtKB-UniRule"/>
</dbReference>
<dbReference type="STRING" id="1173584.SAMN05444851_2021"/>
<proteinExistence type="inferred from homology"/>
<dbReference type="EMBL" id="FOJB01000001">
    <property type="protein sequence ID" value="SEW19305.1"/>
    <property type="molecule type" value="Genomic_DNA"/>
</dbReference>
<keyword evidence="8" id="KW-1185">Reference proteome</keyword>
<name>A0A1I0PXU1_9RHOB</name>
<dbReference type="InterPro" id="IPR011010">
    <property type="entry name" value="DNA_brk_join_enz"/>
</dbReference>
<dbReference type="InterPro" id="IPR002104">
    <property type="entry name" value="Integrase_catalytic"/>
</dbReference>
<dbReference type="Gene3D" id="3.30.160.390">
    <property type="entry name" value="Integrase, DNA-binding domain"/>
    <property type="match status" value="1"/>
</dbReference>
<dbReference type="PROSITE" id="PS51900">
    <property type="entry name" value="CB"/>
    <property type="match status" value="1"/>
</dbReference>
<dbReference type="AlphaFoldDB" id="A0A1I0PXU1"/>
<dbReference type="GO" id="GO:0015074">
    <property type="term" value="P:DNA integration"/>
    <property type="evidence" value="ECO:0007669"/>
    <property type="project" value="UniProtKB-KW"/>
</dbReference>
<dbReference type="InterPro" id="IPR038488">
    <property type="entry name" value="Integrase_DNA-bd_sf"/>
</dbReference>
<reference evidence="7 8" key="1">
    <citation type="submission" date="2016-10" db="EMBL/GenBank/DDBJ databases">
        <authorList>
            <person name="de Groot N.N."/>
        </authorList>
    </citation>
    <scope>NUCLEOTIDE SEQUENCE [LARGE SCALE GENOMIC DNA]</scope>
    <source>
        <strain evidence="7 8">DSM 29439</strain>
    </source>
</reference>
<dbReference type="PANTHER" id="PTHR30629:SF2">
    <property type="entry name" value="PROPHAGE INTEGRASE INTS-RELATED"/>
    <property type="match status" value="1"/>
</dbReference>
<evidence type="ECO:0000256" key="2">
    <source>
        <dbReference type="ARBA" id="ARBA00022908"/>
    </source>
</evidence>
<dbReference type="InterPro" id="IPR050808">
    <property type="entry name" value="Phage_Integrase"/>
</dbReference>
<dbReference type="Proteomes" id="UP000199650">
    <property type="component" value="Unassembled WGS sequence"/>
</dbReference>
<evidence type="ECO:0000259" key="6">
    <source>
        <dbReference type="PROSITE" id="PS51900"/>
    </source>
</evidence>
<dbReference type="Gene3D" id="1.10.443.10">
    <property type="entry name" value="Intergrase catalytic core"/>
    <property type="match status" value="1"/>
</dbReference>
<dbReference type="Pfam" id="PF13356">
    <property type="entry name" value="Arm-DNA-bind_3"/>
    <property type="match status" value="1"/>
</dbReference>
<evidence type="ECO:0000256" key="3">
    <source>
        <dbReference type="ARBA" id="ARBA00023125"/>
    </source>
</evidence>
<dbReference type="GO" id="GO:0006310">
    <property type="term" value="P:DNA recombination"/>
    <property type="evidence" value="ECO:0007669"/>
    <property type="project" value="UniProtKB-KW"/>
</dbReference>
<dbReference type="Pfam" id="PF00589">
    <property type="entry name" value="Phage_integrase"/>
    <property type="match status" value="1"/>
</dbReference>